<dbReference type="Proteomes" id="UP001057375">
    <property type="component" value="Unassembled WGS sequence"/>
</dbReference>
<evidence type="ECO:0000256" key="1">
    <source>
        <dbReference type="SAM" id="MobiDB-lite"/>
    </source>
</evidence>
<feature type="region of interest" description="Disordered" evidence="1">
    <location>
        <begin position="296"/>
        <end position="315"/>
    </location>
</feature>
<comment type="caution">
    <text evidence="3">The sequence shown here is derived from an EMBL/GenBank/DDBJ whole genome shotgun (WGS) entry which is preliminary data.</text>
</comment>
<name>A0ABQ5K3J0_9EUKA</name>
<organism evidence="3 4">
    <name type="scientific">Aduncisulcus paluster</name>
    <dbReference type="NCBI Taxonomy" id="2918883"/>
    <lineage>
        <taxon>Eukaryota</taxon>
        <taxon>Metamonada</taxon>
        <taxon>Carpediemonas-like organisms</taxon>
        <taxon>Aduncisulcus</taxon>
    </lineage>
</organism>
<protein>
    <recommendedName>
        <fullName evidence="2">Nucleolar protein Dnt1-like N-terminal domain-containing protein</fullName>
    </recommendedName>
</protein>
<dbReference type="InterPro" id="IPR018844">
    <property type="entry name" value="Dnt1-like_N"/>
</dbReference>
<dbReference type="EMBL" id="BQXS01012585">
    <property type="protein sequence ID" value="GKT25416.1"/>
    <property type="molecule type" value="Genomic_DNA"/>
</dbReference>
<sequence>MNPSEDSVIEPEMLRLQVYIEGDFSFYSYTHTLRSVSDYHKQLEEEMGDLFQHKVYIKVFSIQDSKRSDINPRYLMGDVFQNNDFVFPIRSLLNITAVDIQPLVLKIPRSLTDDSHTPRDEIYDQAAPPKRQSLGSSGFVEKTPIQFETQPSTKHLSPTQFVPPEPKPVVLKTHSHSFPHAHTTPIISGGRCQPYCRPLAPFDVYDMKCEKCGEIKAFCPNSGSYCTSLCMAGKNRKIKSQGMDFCSICIGRYRQSKYESGMPHQCKKCKRPWLILNDDGHCRTCHTFLSGRSKRRKSGEQLVTDTPFRPRNRKK</sequence>
<feature type="domain" description="Nucleolar protein Dnt1-like N-terminal" evidence="2">
    <location>
        <begin position="34"/>
        <end position="87"/>
    </location>
</feature>
<evidence type="ECO:0000259" key="2">
    <source>
        <dbReference type="Pfam" id="PF10407"/>
    </source>
</evidence>
<keyword evidence="4" id="KW-1185">Reference proteome</keyword>
<gene>
    <name evidence="3" type="ORF">ADUPG1_013031</name>
</gene>
<evidence type="ECO:0000313" key="4">
    <source>
        <dbReference type="Proteomes" id="UP001057375"/>
    </source>
</evidence>
<accession>A0ABQ5K3J0</accession>
<reference evidence="3" key="1">
    <citation type="submission" date="2022-03" db="EMBL/GenBank/DDBJ databases">
        <title>Draft genome sequence of Aduncisulcus paluster, a free-living microaerophilic Fornicata.</title>
        <authorList>
            <person name="Yuyama I."/>
            <person name="Kume K."/>
            <person name="Tamura T."/>
            <person name="Inagaki Y."/>
            <person name="Hashimoto T."/>
        </authorList>
    </citation>
    <scope>NUCLEOTIDE SEQUENCE</scope>
    <source>
        <strain evidence="3">NY0171</strain>
    </source>
</reference>
<dbReference type="Pfam" id="PF10407">
    <property type="entry name" value="Cytokin_check_N"/>
    <property type="match status" value="1"/>
</dbReference>
<evidence type="ECO:0000313" key="3">
    <source>
        <dbReference type="EMBL" id="GKT25416.1"/>
    </source>
</evidence>
<proteinExistence type="predicted"/>
<feature type="region of interest" description="Disordered" evidence="1">
    <location>
        <begin position="115"/>
        <end position="138"/>
    </location>
</feature>